<name>A0AAN6DDE6_PICAN</name>
<dbReference type="EMBL" id="JAHLVD010000006">
    <property type="protein sequence ID" value="KAG7849682.1"/>
    <property type="molecule type" value="Genomic_DNA"/>
</dbReference>
<reference evidence="2 5" key="1">
    <citation type="journal article" date="2021" name="G3 (Bethesda)">
        <title>Genomic diversity, chromosomal rearrangements, and interspecies hybridization in the ogataea polymorpha species complex.</title>
        <authorList>
            <person name="Hanson S.J."/>
            <person name="Cinneide E.O."/>
            <person name="Salzberg L.I."/>
            <person name="Wolfe K.H."/>
            <person name="McGowan J."/>
            <person name="Fitzpatrick D.A."/>
            <person name="Matlin K."/>
        </authorList>
    </citation>
    <scope>NUCLEOTIDE SEQUENCE</scope>
    <source>
        <strain evidence="3">51-138</strain>
        <strain evidence="2">61-244</strain>
    </source>
</reference>
<evidence type="ECO:0000313" key="5">
    <source>
        <dbReference type="Proteomes" id="UP001197328"/>
    </source>
</evidence>
<proteinExistence type="predicted"/>
<dbReference type="Proteomes" id="UP001197328">
    <property type="component" value="Unassembled WGS sequence"/>
</dbReference>
<dbReference type="Proteomes" id="UP001196530">
    <property type="component" value="Unassembled WGS sequence"/>
</dbReference>
<sequence length="267" mass="30241">MEKPEQRPLDDDEPDEWYGCHLVLLTTGTNGLSKLAAQRVWHNIIQKYSSLGEDEQGDVLDMRTGDIVQDVGHLRSMRDSTTVKGEVWNSLIELERNRSPKSEKIRRNSGDLIPSSPSKKARNSSGNSAFTSILIASDSEDDVTQFFDSYRSSPRRTTRSSIAQKDNLSVVPCPDTNASPLTPIRKMRRPKSIGEDPLRLSPPAYNLDENYKMSRRSLFKTKPENSEGPLITPSKVRRFKAALARKSDESGNTRLKRLLWLNKQRKV</sequence>
<dbReference type="InterPro" id="IPR018465">
    <property type="entry name" value="Scm3/HJURP"/>
</dbReference>
<feature type="compositionally biased region" description="Polar residues" evidence="1">
    <location>
        <begin position="115"/>
        <end position="126"/>
    </location>
</feature>
<dbReference type="InterPro" id="IPR009072">
    <property type="entry name" value="Histone-fold"/>
</dbReference>
<dbReference type="RefSeq" id="XP_043058737.1">
    <property type="nucleotide sequence ID" value="XM_043204698.1"/>
</dbReference>
<evidence type="ECO:0000313" key="2">
    <source>
        <dbReference type="EMBL" id="KAG7817308.1"/>
    </source>
</evidence>
<dbReference type="GeneID" id="66128094"/>
<feature type="compositionally biased region" description="Basic and acidic residues" evidence="1">
    <location>
        <begin position="98"/>
        <end position="109"/>
    </location>
</feature>
<dbReference type="Pfam" id="PF10384">
    <property type="entry name" value="Scm3"/>
    <property type="match status" value="1"/>
</dbReference>
<feature type="region of interest" description="Disordered" evidence="1">
    <location>
        <begin position="98"/>
        <end position="126"/>
    </location>
</feature>
<dbReference type="GO" id="GO:0005634">
    <property type="term" value="C:nucleus"/>
    <property type="evidence" value="ECO:0007669"/>
    <property type="project" value="InterPro"/>
</dbReference>
<dbReference type="AlphaFoldDB" id="A0AAN6DDE6"/>
<dbReference type="GO" id="GO:0046982">
    <property type="term" value="F:protein heterodimerization activity"/>
    <property type="evidence" value="ECO:0007669"/>
    <property type="project" value="InterPro"/>
</dbReference>
<gene>
    <name evidence="2" type="ORF">KL928_004043</name>
    <name evidence="3" type="ORF">KL940_002712</name>
</gene>
<dbReference type="Gene3D" id="1.10.20.10">
    <property type="entry name" value="Histone, subunit A"/>
    <property type="match status" value="1"/>
</dbReference>
<evidence type="ECO:0000313" key="4">
    <source>
        <dbReference type="Proteomes" id="UP001196530"/>
    </source>
</evidence>
<evidence type="ECO:0000256" key="1">
    <source>
        <dbReference type="SAM" id="MobiDB-lite"/>
    </source>
</evidence>
<dbReference type="EMBL" id="JAHLUX010000008">
    <property type="protein sequence ID" value="KAG7817308.1"/>
    <property type="molecule type" value="Genomic_DNA"/>
</dbReference>
<protein>
    <submittedName>
        <fullName evidence="2">Uncharacterized protein</fullName>
    </submittedName>
</protein>
<evidence type="ECO:0000313" key="3">
    <source>
        <dbReference type="EMBL" id="KAG7849682.1"/>
    </source>
</evidence>
<comment type="caution">
    <text evidence="2">The sequence shown here is derived from an EMBL/GenBank/DDBJ whole genome shotgun (WGS) entry which is preliminary data.</text>
</comment>
<dbReference type="GO" id="GO:0042393">
    <property type="term" value="F:histone binding"/>
    <property type="evidence" value="ECO:0007669"/>
    <property type="project" value="InterPro"/>
</dbReference>
<organism evidence="2 4">
    <name type="scientific">Pichia angusta</name>
    <name type="common">Yeast</name>
    <name type="synonym">Hansenula polymorpha</name>
    <dbReference type="NCBI Taxonomy" id="870730"/>
    <lineage>
        <taxon>Eukaryota</taxon>
        <taxon>Fungi</taxon>
        <taxon>Dikarya</taxon>
        <taxon>Ascomycota</taxon>
        <taxon>Saccharomycotina</taxon>
        <taxon>Pichiomycetes</taxon>
        <taxon>Pichiales</taxon>
        <taxon>Pichiaceae</taxon>
        <taxon>Ogataea</taxon>
    </lineage>
</organism>
<accession>A0AAN6DDE6</accession>
<keyword evidence="5" id="KW-1185">Reference proteome</keyword>